<sequence>MNLFRTSRLACLALVLLLVAAAGCQNSSMRAAPAAGTGFVPMSELAPNPDLPFNKAWFKAGVDFTSFHSVYVPGVNTRYMLQNASWWQSKIRGDQMQQDVQAVAAYMRQHLIDAIRNDPKKRFQVADAAGPGVLVLDVALTELVPSDPVVAALTMAAPYGSGLAVEAAARKTGDVATVAFEARLIDGATGDTVAMFADREQAKASYIDLNALTWYSEAHVIIGEWSTQFVQVLERRPGEVIKPAPSFTILAW</sequence>
<dbReference type="Pfam" id="PF11769">
    <property type="entry name" value="DUF3313"/>
    <property type="match status" value="1"/>
</dbReference>
<protein>
    <submittedName>
        <fullName evidence="1">Putative lipoprotein</fullName>
    </submittedName>
</protein>
<proteinExistence type="predicted"/>
<dbReference type="AlphaFoldDB" id="A0A0W8G6D2"/>
<reference evidence="1" key="1">
    <citation type="journal article" date="2015" name="Proc. Natl. Acad. Sci. U.S.A.">
        <title>Networks of energetic and metabolic interactions define dynamics in microbial communities.</title>
        <authorList>
            <person name="Embree M."/>
            <person name="Liu J.K."/>
            <person name="Al-Bassam M.M."/>
            <person name="Zengler K."/>
        </authorList>
    </citation>
    <scope>NUCLEOTIDE SEQUENCE</scope>
</reference>
<evidence type="ECO:0000313" key="1">
    <source>
        <dbReference type="EMBL" id="KUG28649.1"/>
    </source>
</evidence>
<comment type="caution">
    <text evidence="1">The sequence shown here is derived from an EMBL/GenBank/DDBJ whole genome shotgun (WGS) entry which is preliminary data.</text>
</comment>
<dbReference type="EMBL" id="LNQE01000195">
    <property type="protein sequence ID" value="KUG28649.1"/>
    <property type="molecule type" value="Genomic_DNA"/>
</dbReference>
<accession>A0A0W8G6D2</accession>
<dbReference type="PROSITE" id="PS51257">
    <property type="entry name" value="PROKAR_LIPOPROTEIN"/>
    <property type="match status" value="1"/>
</dbReference>
<keyword evidence="1" id="KW-0449">Lipoprotein</keyword>
<gene>
    <name evidence="1" type="ORF">ASZ90_001473</name>
</gene>
<dbReference type="InterPro" id="IPR021747">
    <property type="entry name" value="DUF3313"/>
</dbReference>
<organism evidence="1">
    <name type="scientific">hydrocarbon metagenome</name>
    <dbReference type="NCBI Taxonomy" id="938273"/>
    <lineage>
        <taxon>unclassified sequences</taxon>
        <taxon>metagenomes</taxon>
        <taxon>ecological metagenomes</taxon>
    </lineage>
</organism>
<name>A0A0W8G6D2_9ZZZZ</name>